<feature type="coiled-coil region" evidence="1">
    <location>
        <begin position="366"/>
        <end position="403"/>
    </location>
</feature>
<gene>
    <name evidence="3" type="ORF">LV82_01671</name>
</gene>
<keyword evidence="3" id="KW-0540">Nuclease</keyword>
<keyword evidence="4" id="KW-1185">Reference proteome</keyword>
<feature type="domain" description="Rad50/SbcC-type AAA" evidence="2">
    <location>
        <begin position="6"/>
        <end position="286"/>
    </location>
</feature>
<protein>
    <submittedName>
        <fullName evidence="3">DNA repair exonuclease SbcCD ATPase subunit</fullName>
    </submittedName>
</protein>
<dbReference type="Gene3D" id="3.40.50.300">
    <property type="entry name" value="P-loop containing nucleotide triphosphate hydrolases"/>
    <property type="match status" value="2"/>
</dbReference>
<dbReference type="Proteomes" id="UP000239736">
    <property type="component" value="Unassembled WGS sequence"/>
</dbReference>
<dbReference type="RefSeq" id="WP_104070706.1">
    <property type="nucleotide sequence ID" value="NZ_PRDS01000004.1"/>
</dbReference>
<dbReference type="InterPro" id="IPR027417">
    <property type="entry name" value="P-loop_NTPase"/>
</dbReference>
<evidence type="ECO:0000313" key="3">
    <source>
        <dbReference type="EMBL" id="PPB80938.1"/>
    </source>
</evidence>
<name>A0A2S5JHV5_9RHOB</name>
<dbReference type="PANTHER" id="PTHR41259">
    <property type="entry name" value="DOUBLE-STRAND BREAK REPAIR RAD50 ATPASE, PUTATIVE-RELATED"/>
    <property type="match status" value="1"/>
</dbReference>
<reference evidence="3 4" key="1">
    <citation type="submission" date="2018-01" db="EMBL/GenBank/DDBJ databases">
        <title>Genomic Encyclopedia of Archaeal and Bacterial Type Strains, Phase II (KMG-II): from individual species to whole genera.</title>
        <authorList>
            <person name="Goeker M."/>
        </authorList>
    </citation>
    <scope>NUCLEOTIDE SEQUENCE [LARGE SCALE GENOMIC DNA]</scope>
    <source>
        <strain evidence="3 4">DSM 12048</strain>
    </source>
</reference>
<feature type="coiled-coil region" evidence="1">
    <location>
        <begin position="558"/>
        <end position="728"/>
    </location>
</feature>
<dbReference type="GO" id="GO:0016887">
    <property type="term" value="F:ATP hydrolysis activity"/>
    <property type="evidence" value="ECO:0007669"/>
    <property type="project" value="InterPro"/>
</dbReference>
<evidence type="ECO:0000256" key="1">
    <source>
        <dbReference type="SAM" id="Coils"/>
    </source>
</evidence>
<comment type="caution">
    <text evidence="3">The sequence shown here is derived from an EMBL/GenBank/DDBJ whole genome shotgun (WGS) entry which is preliminary data.</text>
</comment>
<proteinExistence type="predicted"/>
<dbReference type="AlphaFoldDB" id="A0A2S5JHV5"/>
<evidence type="ECO:0000259" key="2">
    <source>
        <dbReference type="Pfam" id="PF13476"/>
    </source>
</evidence>
<keyword evidence="3" id="KW-0269">Exonuclease</keyword>
<keyword evidence="3" id="KW-0378">Hydrolase</keyword>
<dbReference type="GO" id="GO:0004527">
    <property type="term" value="F:exonuclease activity"/>
    <property type="evidence" value="ECO:0007669"/>
    <property type="project" value="UniProtKB-KW"/>
</dbReference>
<dbReference type="OrthoDB" id="7069379at2"/>
<accession>A0A2S5JHV5</accession>
<dbReference type="GO" id="GO:0006302">
    <property type="term" value="P:double-strand break repair"/>
    <property type="evidence" value="ECO:0007669"/>
    <property type="project" value="InterPro"/>
</dbReference>
<feature type="coiled-coil region" evidence="1">
    <location>
        <begin position="199"/>
        <end position="342"/>
    </location>
</feature>
<dbReference type="Pfam" id="PF13476">
    <property type="entry name" value="AAA_23"/>
    <property type="match status" value="1"/>
</dbReference>
<dbReference type="PANTHER" id="PTHR41259:SF1">
    <property type="entry name" value="DOUBLE-STRAND BREAK REPAIR RAD50 ATPASE, PUTATIVE-RELATED"/>
    <property type="match status" value="1"/>
</dbReference>
<dbReference type="InterPro" id="IPR038729">
    <property type="entry name" value="Rad50/SbcC_AAA"/>
</dbReference>
<sequence>MRITAIELRNVRRFVDPARIEGIGPGLNVLTAPNEAGKSTFFDALHAAFFLSHRSWDAVARGLQPKAGGDPEVEVAFEADGRQWTIRKVWSSSAGRKSARLTCDGAAVAEGEAAETRLAELLGLGKGGAGPAGLLWVRQGLVGEPVEKKIREVEEAARRDIMTEVAGEVELMTGGRRLERALAACETFLSSQLTGSQKKARAGSDLARTEAEVESLQARERELAERADKLARDLERRRAVRAELATLEDPQAQADLRKRLAEAEAALAEARERSGQIETAERTLAELDARLSAHKGQAEALRAALTERAEADAALKRARMALAEAQEAALAASKDHQAAESAHRLAEAAHRKARDVATRVLRAEAARSAESRRRELIERIGQAESLRGQIEALEARLAALPQAAILTRAVQAHQELQAAEVAHARALPGFTVRRAPAARAEVMRDGQPVPDGTRQILDAPVTLEIEGVGRIELDPGELAGDAALDQVRDAAGKALAATGLSDLAEIHRAMDQRAALDADLRDAKARLAALAPKGMAELRRELASLPEPAEGVNDLPDRATAERDLADAERALDRAAEALAAARARRDATQQALARAEAQEKSARERMDRAKAALRAEDPEAELARLDAEIATLGQAAERARVNLADLRRNAPDLAMAEARAERARAAIENVRHRSSELKLELAALDTRIDLESGEGIEEQLAFCRDKLDRVRDRLDRLRFEIAVHQRLRDALRAAQDAAREAYVAPVLRELVPLVRMIWPDAEPEIDAETGMIRAIRRRGEAEDYDILSGGTREQLSLLVRLAFARLLAQKGRPAPVILDDAIVYTDDQRIEQMFDALTRQAQDLQILVFSCRQRAFMALGGTAIAISRPTVA</sequence>
<keyword evidence="1" id="KW-0175">Coiled coil</keyword>
<dbReference type="SUPFAM" id="SSF52540">
    <property type="entry name" value="P-loop containing nucleoside triphosphate hydrolases"/>
    <property type="match status" value="1"/>
</dbReference>
<organism evidence="3 4">
    <name type="scientific">Albidovulum inexpectatum</name>
    <dbReference type="NCBI Taxonomy" id="196587"/>
    <lineage>
        <taxon>Bacteria</taxon>
        <taxon>Pseudomonadati</taxon>
        <taxon>Pseudomonadota</taxon>
        <taxon>Alphaproteobacteria</taxon>
        <taxon>Rhodobacterales</taxon>
        <taxon>Paracoccaceae</taxon>
        <taxon>Albidovulum</taxon>
    </lineage>
</organism>
<evidence type="ECO:0000313" key="4">
    <source>
        <dbReference type="Proteomes" id="UP000239736"/>
    </source>
</evidence>
<dbReference type="EMBL" id="PRDS01000004">
    <property type="protein sequence ID" value="PPB80938.1"/>
    <property type="molecule type" value="Genomic_DNA"/>
</dbReference>